<dbReference type="GO" id="GO:0016567">
    <property type="term" value="P:protein ubiquitination"/>
    <property type="evidence" value="ECO:0007669"/>
    <property type="project" value="UniProtKB-UniRule"/>
</dbReference>
<dbReference type="SMART" id="SM00396">
    <property type="entry name" value="ZnF_UBR1"/>
    <property type="match status" value="1"/>
</dbReference>
<dbReference type="SMART" id="SM00324">
    <property type="entry name" value="RhoGAP"/>
    <property type="match status" value="1"/>
</dbReference>
<dbReference type="GO" id="GO:0061630">
    <property type="term" value="F:ubiquitin protein ligase activity"/>
    <property type="evidence" value="ECO:0007669"/>
    <property type="project" value="UniProtKB-UniRule"/>
</dbReference>
<dbReference type="InterPro" id="IPR003769">
    <property type="entry name" value="ClpS_core"/>
</dbReference>
<dbReference type="InterPro" id="IPR039164">
    <property type="entry name" value="UBR1-like"/>
</dbReference>
<feature type="compositionally biased region" description="Low complexity" evidence="11">
    <location>
        <begin position="2037"/>
        <end position="2055"/>
    </location>
</feature>
<feature type="region of interest" description="Disordered" evidence="11">
    <location>
        <begin position="3308"/>
        <end position="3351"/>
    </location>
</feature>
<feature type="compositionally biased region" description="Polar residues" evidence="11">
    <location>
        <begin position="1145"/>
        <end position="1155"/>
    </location>
</feature>
<feature type="compositionally biased region" description="Polar residues" evidence="11">
    <location>
        <begin position="3308"/>
        <end position="3319"/>
    </location>
</feature>
<feature type="domain" description="Rho-GAP" evidence="12">
    <location>
        <begin position="3224"/>
        <end position="3532"/>
    </location>
</feature>
<feature type="region of interest" description="Disordered" evidence="11">
    <location>
        <begin position="1126"/>
        <end position="1159"/>
    </location>
</feature>
<feature type="compositionally biased region" description="Low complexity" evidence="11">
    <location>
        <begin position="2750"/>
        <end position="2764"/>
    </location>
</feature>
<feature type="compositionally biased region" description="Low complexity" evidence="11">
    <location>
        <begin position="3737"/>
        <end position="3754"/>
    </location>
</feature>
<feature type="zinc finger region" description="UBR-type" evidence="9">
    <location>
        <begin position="105"/>
        <end position="176"/>
    </location>
</feature>
<evidence type="ECO:0000256" key="10">
    <source>
        <dbReference type="RuleBase" id="RU366018"/>
    </source>
</evidence>
<evidence type="ECO:0000256" key="11">
    <source>
        <dbReference type="SAM" id="MobiDB-lite"/>
    </source>
</evidence>
<evidence type="ECO:0000256" key="6">
    <source>
        <dbReference type="ARBA" id="ARBA00022786"/>
    </source>
</evidence>
<dbReference type="InterPro" id="IPR000198">
    <property type="entry name" value="RhoGAP_dom"/>
</dbReference>
<sequence>MQFTETLLSSDDASFERLLFDEVRTQALEVCTPQVFKPSENISTEPFGESDFESSKSEYAALERTLFRSFELFIAGREFIKTQDAGECADQLEAYLQSVAPSEQGICGRIFQANEPTYCCRDCAIDSTCVLCRGCFFNSAHIKHNYKISTSIGVGYCDCGDPEAWRSDAWCKLHKNTSKGEGTEENNLSKLTDTENTDVKLRAELENLRRRINGLPSDIVMRTGKLLKPLIKSAILCLTDLIQGTPRLSTEPLSSRLHQEKCPLSEDGDEKQTTVDLWSTDDGVVDYKMDNENSWDDWPPPLSHVPLVSPSEDAAKLGQDSWPRTAPKRRSAVDVEARCLAQLERARKYHPRLFPPRPMRTASERTAASRSFLVLLYNNEYHNYEQVIKTLRRVLDCTTQQGTHYAVLVNCDGRAVLQTNLTASQASNLASILMRTSTSLSTRPINCAAQHTDVYSMEVFFTLFIRWLRRFCDQVPSLRPIICHAILGHLPADKNGIDVSESSQSNDILPILLPGEIVEQDSFLSHILERHSLTWRSVRQEMLRLIMSVLLKDNFYRCVFAIKFTRSYSSLIQNHIYDDHLVGDSLCGLSCQFYTVISLARQLLEQNNILTRLISRLTSAFQVNSIVLPDFYSQTNNQNIPADIQEELAISNFNTDTNVSWVSAVLDLLRRLNPFEWGSSAGSHMNNLTISSTSMNPINCVLPEPRVLSWQAGNTLARSLFHPFERLFHVIRDVDYILASLTNVRPIVIDNDGNCSITWWTEAARSAYLDYIRQFLSLLSFIQDMNGMQRETQNHVEEELEWASGFYIMSLLVSLLGLTVQVASSDYELYNLVLREVRQVFETRIGIMDRRFRIKPLTIELKRDNNDESNQANNNVISNKLNFHSLGVTTEVYVYDVSVYRLSLLQPIPRLLASLYGHGLEMGLNFESLGLLDQGFVNLLIERPLQIFAFCAQCNAKMWVRNGFAVQQSMTNLFSPSIRVELVDRDLQLLQIASCVLPPDEFIVRLIHKFHLGNYLKTDVSSKEPGLGRVHAVEMLLRVILACVSNRSRPSIGYFTKDYYMMNDSNNKLLSCLDDILIDTESEIYYPSLINDVIHTLCLKPLSYSELLSVLPYQNANSLLLRIPTEQSDSTHHQSDQSDHEMSTEEIQQSSTSCSIDLGSRPPVLPASISRSANKRAIENALPKILRKLAVQSSVNNRTVFSIRPEYMAYRFNRFYWGYRHPEQTAAEANVSKCLKKWIQEQNNVDLKNLPIPPPAPRPLHKFTPSVYPGPLHIIQCVTFVRLIKTLLDIAYSHGTSASWWSHSLLDLLLHLITVALYEDELSGSKTGSYPFLIAVTRVPEHSESDSELKELARSGHWLQSATIDKSVLCTVLNNNCITSRLVRILNSTYHDDHSDLIRWTLDYWNKVVQSMTGEQQFVHNPSSEFGEVKKEPSSYQLSSALVKQDRAEKARARRARIMARMSNMQRNFMDSLSQNEGTTNEAELMDIDSPEVMNNTVNQSTITQPESVILTIVQQCALGPTRSLGGAAFIISDASVLRGMDSSSLQNNELVTCNLCLEEVTEHASNRMVMAAHVCRSSVLSSRGIGWLEGPVTMSVIERLCVENEMIDSESSTVVGNHPVHYDKVFPAKKIHNDDNQLIPFLASVSTTAAAKCAGSSRMGLRIIPELLSGIRCLELRKDTSMSIDFTNKNALGPGLIDQLLDSYGLSSDQDINHSFILDPWHPRPLVSSRDPISEEGSFFTFCSHPMHAACKTKYARQIKGRVDHLNRSRNSSMVVFEFRCPLCKCISTLDLPMLGPIYLDLPTEWLKSRLLSSNDEHLNQSRSVTSVANTNTSTNNANYNNDFQPLSSWLRNLSRWLDMSSDINDFILGPLFPSTLTGHTSIADRLQNASTTVDSTLEDYTFWNFGNIISSDTSVNYSCPSTSSPSTSLPSSSSLSVDMDIDNNPPSAKLLAFSENYELASKLINSIVKRIKYSLIVQDNENDNYNNETGNNKKNSKVTLKTTDCGVSSSGSSSLNPLSRQFWTSRRFSRRSTSDNDNTTMNSSNSRSNNNNNAKVSGNTLRNLLPPQSSSLLVSTNLFTLVQRLASLSQPKSLDTLVQRPSGRRAAAAAEVVVNNGPTILSLPNEINEEDDDQVVAFVVADTEIQVNLYPTDNDAPTVPGSNIQVLVTQTEYNPSTTSTAFSSSSAISTTSNHSPVKQLSQTVPFDANLSLSEAIERFHLDFMSFYERLRTLGSSIPHTTTIISYPVTPTVGLSNSTKPQISDRVTKTTEDINHKIIVNSHNSAKHYLERVAQRARNVIWSAACEWRSLRHSVAYTLIGSERTLRLRGCHEHFFNGGLAERRIHGLGHLLRASFAAHSRHAVVSRGCSLSCNASDCKTSGHRYCWSQLKTHPIHWWWWSYCVPFDVVPKSQLKDIPNGCRLNNPPTILDVAESAVCVAATEDARFLWRLLLPPLENYAIGNPSISAGDSSSQQQISQHNSMSPMSKMHCSLHSLSVNSQSTTSLLWDVDITSLFISLLHLRPGLEEFSVHDCQCTRLASEADADITFESGAASLGAHLLACDEGRIRQPIGDSHESHLLRLCYTALLVQTLLAWNPNMNCLNYLKKHKLIPDSCTWNDAYTKSAHWNTPQLIEVWRLLRDLSGLSTMNSSFSINDENHDPQIMAQSLGLFLRANCLPFLRIAAFVIHKITGVDVPSDLHQSTNSLANTSSDTMNEHSLLLAYLGLPLTPSDLLILLTSPESNSFNGSPSNTTAPISSSSSSSTNSLNFIQPEKLLHISLLSESLWLARLITSWCLTGRQSLSRQIYQSLYNRYVNNDKTDNTLSIIHDLIPYPNAHLPNLIQLPKEYTNLLLLATDMDCHAEGHTHSDLSLCLVCGHLACLFCYGCRQFEQKTDSSIFGSGTSTTIISNNNNSSSSSNNNQEFAVYRMQAHSRRCHSGYSLLLRIHSCRVILLSDQARRITEMPAPYRDSFGETDPDLRRGNPLFLVESEYERINQLWISHQLASSTSSDLITPSNLQFVQIKMSSNPSQKSSKLTKSSFKGLSRSKKHKKGRKDKEKVEEVEEQEVEKVNQLNILDTSSKTLITIQDSLYNQSMEKNSSLNALNSMDLQQTTNTTTNNNCINNEIVTSSITGVTISLNTHENILNNNDNKSKQKIKKKEKKQLKCTTTNTTDSMDMVSQSNLHHSNSIKNKKKRGLKLHSHSKSTKKEQTKTVNKTIFGMPLDIACNRNPSHDGIVLPAFFRHCIDYIEQYGLSSEGIYRVPGVHSQVQAVISAIDNGIEFPDIPPTSAAFYCNQANYTKQRSSHFQIGSDSNSKGKIRHLSSSHSKLKEQNSQLSSHKTSDYRGRNIPTPTNFITGAFCVKNSNSPVKQTSTILTNNNNSSTSPQTTGITILPHDPAVIASVVKHFLRSLPEPILTKRLSNVIESLTTDNVQFYHNLSVLIHQELPTSNRYLLAWIIQHMMHIIDRAGENRMTLANIIIVLSPCLGISHRLLGILLNPTPPKDFTLDLCKLDPELPTFMTNNIDPSTWHWLFPHPIYLLKAYIPPLKSLYGLELPDTNEELDMELKKQESLLTYLCEQIQLDGDKGNSGKENNLRNVQHIMTELKRRKTLTDPEAIRQEIIKQQAYLDQLHNLIIQSISIPTTTIVSAATTTVPVGGDGCSGTSSGSKDNCNQRRKITGTDKHSKGYRQHSTTFEKIPYSDELWEVQREITTLKRKLKQHERSKALQQNQQSSSDMTTTSTSSSSLTGTNELKSNYPCVMFMSGSPLVIPSVSELDQEEVLNLTLRKLPIEPITSVTQLVPTTCNSCSEQSINNVNNHDKTEFIEQISSSTVTSLETMTTTTIGTAVVTSDCVRQEDNHHIDNDGEGGSGAYDISHNTLNVNNIVQDENNNHEQGHLKENTIATTMNTDNENKNNHMNDKFMYEQDVLTVKSSQMPNMNNQIVEQETKSVDILHSPSDQTPTEINNKTIPNEYTQNILISNNTNDNNIDNNNNNNNTNSNVLYPCETISTVDNSIYSMSYSPSLPPPSDLAPKLSEFIKTSTVDINDSKSRQIMYYKARKQELIAIQTDLRARIRSENAEISRLQSCINHLLESGGRRAKRIYRTYMTAKHFCPAWLLNQNPIISTPRHTLSNEDQMDHYVSQPWTKIAESLTTVINDNVLDDDDDRTTATTQCSSINNQKEKCLLDEYSSDSDRHNRHLHSANDDGDSLEEPILTNRGSSPDSVAYSRLTEEENDINSVQNVQLTKHDQNNDDDDDDDEEEEYDDDEDECELELATTLHQLTLDNARLEQLNARSLEAIQAERNRCADLKVLLKLRHNSYTKPIGTI</sequence>
<dbReference type="SUPFAM" id="SSF54736">
    <property type="entry name" value="ClpS-like"/>
    <property type="match status" value="1"/>
</dbReference>
<feature type="region of interest" description="Disordered" evidence="11">
    <location>
        <begin position="3720"/>
        <end position="3754"/>
    </location>
</feature>
<dbReference type="Gene3D" id="1.10.555.10">
    <property type="entry name" value="Rho GTPase activation protein"/>
    <property type="match status" value="2"/>
</dbReference>
<evidence type="ECO:0000256" key="1">
    <source>
        <dbReference type="ARBA" id="ARBA00000900"/>
    </source>
</evidence>
<feature type="region of interest" description="Disordered" evidence="11">
    <location>
        <begin position="3184"/>
        <end position="3214"/>
    </location>
</feature>
<dbReference type="Pfam" id="PF02207">
    <property type="entry name" value="zf-UBR"/>
    <property type="match status" value="1"/>
</dbReference>
<accession>A0AA84ZBS0</accession>
<comment type="pathway">
    <text evidence="2 10">Protein modification; protein ubiquitination.</text>
</comment>
<dbReference type="WBParaSite" id="SMRG1_21610.1">
    <property type="protein sequence ID" value="SMRG1_21610.1"/>
    <property type="gene ID" value="SMRG1_21610"/>
</dbReference>
<dbReference type="GO" id="GO:0008270">
    <property type="term" value="F:zinc ion binding"/>
    <property type="evidence" value="ECO:0007669"/>
    <property type="project" value="UniProtKB-UniRule"/>
</dbReference>
<dbReference type="SUPFAM" id="SSF48350">
    <property type="entry name" value="GTPase activation domain, GAP"/>
    <property type="match status" value="1"/>
</dbReference>
<dbReference type="GO" id="GO:0005737">
    <property type="term" value="C:cytoplasm"/>
    <property type="evidence" value="ECO:0007669"/>
    <property type="project" value="TreeGrafter"/>
</dbReference>
<feature type="compositionally biased region" description="Basic residues" evidence="11">
    <location>
        <begin position="3047"/>
        <end position="3056"/>
    </location>
</feature>
<dbReference type="Pfam" id="PF18995">
    <property type="entry name" value="PRT6_C"/>
    <property type="match status" value="1"/>
</dbReference>
<evidence type="ECO:0000313" key="15">
    <source>
        <dbReference type="WBParaSite" id="SMRG1_21610.1"/>
    </source>
</evidence>
<dbReference type="GO" id="GO:0071596">
    <property type="term" value="P:ubiquitin-dependent protein catabolic process via the N-end rule pathway"/>
    <property type="evidence" value="ECO:0007669"/>
    <property type="project" value="UniProtKB-UniRule"/>
</dbReference>
<evidence type="ECO:0000256" key="2">
    <source>
        <dbReference type="ARBA" id="ARBA00004906"/>
    </source>
</evidence>
<organism evidence="14 15">
    <name type="scientific">Schistosoma margrebowiei</name>
    <dbReference type="NCBI Taxonomy" id="48269"/>
    <lineage>
        <taxon>Eukaryota</taxon>
        <taxon>Metazoa</taxon>
        <taxon>Spiralia</taxon>
        <taxon>Lophotrochozoa</taxon>
        <taxon>Platyhelminthes</taxon>
        <taxon>Trematoda</taxon>
        <taxon>Digenea</taxon>
        <taxon>Strigeidida</taxon>
        <taxon>Schistosomatoidea</taxon>
        <taxon>Schistosomatidae</taxon>
        <taxon>Schistosoma</taxon>
    </lineage>
</organism>
<evidence type="ECO:0000256" key="4">
    <source>
        <dbReference type="ARBA" id="ARBA00022723"/>
    </source>
</evidence>
<keyword evidence="4 10" id="KW-0479">Metal-binding</keyword>
<proteinExistence type="inferred from homology"/>
<protein>
    <recommendedName>
        <fullName evidence="10">E3 ubiquitin-protein ligase</fullName>
        <ecNumber evidence="10">2.3.2.27</ecNumber>
    </recommendedName>
</protein>
<evidence type="ECO:0000256" key="7">
    <source>
        <dbReference type="ARBA" id="ARBA00022833"/>
    </source>
</evidence>
<dbReference type="Gene3D" id="3.30.1390.10">
    <property type="match status" value="1"/>
</dbReference>
<comment type="catalytic activity">
    <reaction evidence="1 10">
        <text>S-ubiquitinyl-[E2 ubiquitin-conjugating enzyme]-L-cysteine + [acceptor protein]-L-lysine = [E2 ubiquitin-conjugating enzyme]-L-cysteine + N(6)-ubiquitinyl-[acceptor protein]-L-lysine.</text>
        <dbReference type="EC" id="2.3.2.27"/>
    </reaction>
</comment>
<feature type="region of interest" description="Disordered" evidence="11">
    <location>
        <begin position="4195"/>
        <end position="4229"/>
    </location>
</feature>
<dbReference type="CDD" id="cd19672">
    <property type="entry name" value="UBR-box_UBR1_like"/>
    <property type="match status" value="1"/>
</dbReference>
<dbReference type="PROSITE" id="PS51157">
    <property type="entry name" value="ZF_UBR"/>
    <property type="match status" value="1"/>
</dbReference>
<feature type="region of interest" description="Disordered" evidence="11">
    <location>
        <begin position="3663"/>
        <end position="3694"/>
    </location>
</feature>
<evidence type="ECO:0000259" key="13">
    <source>
        <dbReference type="PROSITE" id="PS51157"/>
    </source>
</evidence>
<feature type="region of interest" description="Disordered" evidence="11">
    <location>
        <begin position="2745"/>
        <end position="2764"/>
    </location>
</feature>
<dbReference type="FunFam" id="2.10.110.30:FF:000001">
    <property type="entry name" value="E3 ubiquitin-protein ligase UBR2 isoform 1"/>
    <property type="match status" value="1"/>
</dbReference>
<dbReference type="PANTHER" id="PTHR21497:SF24">
    <property type="entry name" value="E3 UBIQUITIN-PROTEIN LIGASE UBR1"/>
    <property type="match status" value="1"/>
</dbReference>
<dbReference type="Gene3D" id="1.20.58.90">
    <property type="match status" value="2"/>
</dbReference>
<dbReference type="PANTHER" id="PTHR21497">
    <property type="entry name" value="UBIQUITIN LIGASE E3 ALPHA-RELATED"/>
    <property type="match status" value="1"/>
</dbReference>
<dbReference type="InterPro" id="IPR044046">
    <property type="entry name" value="E3_ligase_UBR-like_C"/>
</dbReference>
<dbReference type="Proteomes" id="UP000050790">
    <property type="component" value="Unassembled WGS sequence"/>
</dbReference>
<feature type="domain" description="UBR-type" evidence="13">
    <location>
        <begin position="105"/>
        <end position="176"/>
    </location>
</feature>
<evidence type="ECO:0000256" key="8">
    <source>
        <dbReference type="ARBA" id="ARBA00046341"/>
    </source>
</evidence>
<feature type="region of interest" description="Disordered" evidence="11">
    <location>
        <begin position="4241"/>
        <end position="4274"/>
    </location>
</feature>
<name>A0AA84ZBS0_9TREM</name>
<feature type="compositionally biased region" description="Polar residues" evidence="11">
    <location>
        <begin position="3027"/>
        <end position="3044"/>
    </location>
</feature>
<dbReference type="EC" id="2.3.2.27" evidence="10"/>
<evidence type="ECO:0000256" key="5">
    <source>
        <dbReference type="ARBA" id="ARBA00022771"/>
    </source>
</evidence>
<feature type="region of interest" description="Disordered" evidence="11">
    <location>
        <begin position="3027"/>
        <end position="3064"/>
    </location>
</feature>
<keyword evidence="6 10" id="KW-0833">Ubl conjugation pathway</keyword>
<reference evidence="15" key="1">
    <citation type="submission" date="2023-11" db="UniProtKB">
        <authorList>
            <consortium name="WormBaseParasite"/>
        </authorList>
    </citation>
    <scope>IDENTIFICATION</scope>
</reference>
<dbReference type="PROSITE" id="PS50238">
    <property type="entry name" value="RHOGAP"/>
    <property type="match status" value="1"/>
</dbReference>
<comment type="function">
    <text evidence="10">Ubiquitin ligase protein which is a component of the N-end rule pathway. Recognizes and binds to proteins bearing specific N-terminal residues that are destabilizing according to the N-end rule, leading to their ubiquitination and subsequent degradation.</text>
</comment>
<evidence type="ECO:0000256" key="9">
    <source>
        <dbReference type="PROSITE-ProRule" id="PRU00508"/>
    </source>
</evidence>
<dbReference type="Gene3D" id="2.10.110.30">
    <property type="match status" value="1"/>
</dbReference>
<keyword evidence="7 10" id="KW-0862">Zinc</keyword>
<feature type="compositionally biased region" description="Basic residues" evidence="11">
    <location>
        <begin position="3193"/>
        <end position="3208"/>
    </location>
</feature>
<dbReference type="GO" id="GO:0000151">
    <property type="term" value="C:ubiquitin ligase complex"/>
    <property type="evidence" value="ECO:0007669"/>
    <property type="project" value="TreeGrafter"/>
</dbReference>
<feature type="compositionally biased region" description="Acidic residues" evidence="11">
    <location>
        <begin position="4257"/>
        <end position="4274"/>
    </location>
</feature>
<dbReference type="InterPro" id="IPR014719">
    <property type="entry name" value="Ribosomal_bL12_C/ClpS-like"/>
</dbReference>
<evidence type="ECO:0000256" key="3">
    <source>
        <dbReference type="ARBA" id="ARBA00022679"/>
    </source>
</evidence>
<feature type="compositionally biased region" description="Basic and acidic residues" evidence="11">
    <location>
        <begin position="1129"/>
        <end position="1143"/>
    </location>
</feature>
<dbReference type="InterPro" id="IPR003126">
    <property type="entry name" value="Znf_UBR"/>
</dbReference>
<dbReference type="Pfam" id="PF00620">
    <property type="entry name" value="RhoGAP"/>
    <property type="match status" value="2"/>
</dbReference>
<keyword evidence="3 10" id="KW-0808">Transferase</keyword>
<keyword evidence="5 10" id="KW-0863">Zinc-finger</keyword>
<dbReference type="InterPro" id="IPR008936">
    <property type="entry name" value="Rho_GTPase_activation_prot"/>
</dbReference>
<feature type="compositionally biased region" description="Polar residues" evidence="11">
    <location>
        <begin position="3327"/>
        <end position="3342"/>
    </location>
</feature>
<comment type="similarity">
    <text evidence="8 10">Belongs to the E3 ubiquitin-protein ligase UBR1-like family.</text>
</comment>
<dbReference type="Pfam" id="PF02617">
    <property type="entry name" value="ClpS"/>
    <property type="match status" value="1"/>
</dbReference>
<evidence type="ECO:0000259" key="12">
    <source>
        <dbReference type="PROSITE" id="PS50238"/>
    </source>
</evidence>
<feature type="compositionally biased region" description="Low complexity" evidence="11">
    <location>
        <begin position="3663"/>
        <end position="3672"/>
    </location>
</feature>
<dbReference type="GO" id="GO:0007165">
    <property type="term" value="P:signal transduction"/>
    <property type="evidence" value="ECO:0007669"/>
    <property type="project" value="InterPro"/>
</dbReference>
<feature type="region of interest" description="Disordered" evidence="11">
    <location>
        <begin position="2028"/>
        <end position="2065"/>
    </location>
</feature>
<evidence type="ECO:0000313" key="14">
    <source>
        <dbReference type="Proteomes" id="UP000050790"/>
    </source>
</evidence>